<dbReference type="Proteomes" id="UP001152320">
    <property type="component" value="Chromosome 21"/>
</dbReference>
<dbReference type="InterPro" id="IPR016186">
    <property type="entry name" value="C-type_lectin-like/link_sf"/>
</dbReference>
<feature type="domain" description="Apple" evidence="4">
    <location>
        <begin position="402"/>
        <end position="499"/>
    </location>
</feature>
<dbReference type="Gene3D" id="3.10.100.10">
    <property type="entry name" value="Mannose-Binding Protein A, subunit A"/>
    <property type="match status" value="1"/>
</dbReference>
<dbReference type="AlphaFoldDB" id="A0A9Q0YHD9"/>
<dbReference type="PROSITE" id="PS50948">
    <property type="entry name" value="PAN"/>
    <property type="match status" value="1"/>
</dbReference>
<sequence length="500" mass="55110">MTSKCYFFPQVFILGVQTFLGGTTPSLRAWCLFPRIVTFCNVLGNVILVRVRLWRQKSHSPKGDLQPEALNFVDGLRKRGRRDGGDSSESGNGNSVTCPDGFTAYKEKCYAVSSDDTYTWQEAKSYCLSLAQMAFLACPEEKKETNEIKTYFSGYAWLGINDIESEGVWRCNSGSEAIYTRWDNGHPIDNDNQINCVTIKDNGKWHNFDCSETYHAACELDPLATTTKAPTTTEQPTTTLEQTTTQEPTTTLVPTTTAERTTTQVPTTTQEPTTTHDPTTTQRLTTTQERKTTQEPTTPDPTTTQEPTTTTEPATTPKKTTTVLTTLIKMRSTTNGDTTTNPSTPPQESTTAASSTMTTVGKTTLKSTTTRSSIVTTNSMSTTPVDNVTTSTGMNSMSLVNCTSSENQEQINPLESSYRSYLYKRTDAFDTPKIIIQNYGVMSSINCAVNCSNNVNCSAFIFHRLNGYGEAMCELLGESSDPLTTLSLSSDEGLYIKYCF</sequence>
<dbReference type="EMBL" id="JAIZAY010000021">
    <property type="protein sequence ID" value="KAJ8021465.1"/>
    <property type="molecule type" value="Genomic_DNA"/>
</dbReference>
<dbReference type="InterPro" id="IPR001304">
    <property type="entry name" value="C-type_lectin-like"/>
</dbReference>
<feature type="compositionally biased region" description="Low complexity" evidence="2">
    <location>
        <begin position="227"/>
        <end position="287"/>
    </location>
</feature>
<feature type="compositionally biased region" description="Low complexity" evidence="2">
    <location>
        <begin position="294"/>
        <end position="317"/>
    </location>
</feature>
<proteinExistence type="predicted"/>
<reference evidence="5" key="1">
    <citation type="submission" date="2021-10" db="EMBL/GenBank/DDBJ databases">
        <title>Tropical sea cucumber genome reveals ecological adaptation and Cuvierian tubules defense mechanism.</title>
        <authorList>
            <person name="Chen T."/>
        </authorList>
    </citation>
    <scope>NUCLEOTIDE SEQUENCE</scope>
    <source>
        <strain evidence="5">Nanhai2018</strain>
        <tissue evidence="5">Muscle</tissue>
    </source>
</reference>
<protein>
    <submittedName>
        <fullName evidence="5">Mannose-binding protein C</fullName>
    </submittedName>
</protein>
<evidence type="ECO:0000313" key="6">
    <source>
        <dbReference type="Proteomes" id="UP001152320"/>
    </source>
</evidence>
<evidence type="ECO:0000259" key="3">
    <source>
        <dbReference type="PROSITE" id="PS50041"/>
    </source>
</evidence>
<feature type="region of interest" description="Disordered" evidence="2">
    <location>
        <begin position="331"/>
        <end position="358"/>
    </location>
</feature>
<dbReference type="SUPFAM" id="SSF56436">
    <property type="entry name" value="C-type lectin-like"/>
    <property type="match status" value="1"/>
</dbReference>
<dbReference type="SMART" id="SM00034">
    <property type="entry name" value="CLECT"/>
    <property type="match status" value="1"/>
</dbReference>
<feature type="compositionally biased region" description="Low complexity" evidence="2">
    <location>
        <begin position="331"/>
        <end position="342"/>
    </location>
</feature>
<keyword evidence="1" id="KW-1015">Disulfide bond</keyword>
<dbReference type="PROSITE" id="PS00615">
    <property type="entry name" value="C_TYPE_LECTIN_1"/>
    <property type="match status" value="1"/>
</dbReference>
<organism evidence="5 6">
    <name type="scientific">Holothuria leucospilota</name>
    <name type="common">Black long sea cucumber</name>
    <name type="synonym">Mertensiothuria leucospilota</name>
    <dbReference type="NCBI Taxonomy" id="206669"/>
    <lineage>
        <taxon>Eukaryota</taxon>
        <taxon>Metazoa</taxon>
        <taxon>Echinodermata</taxon>
        <taxon>Eleutherozoa</taxon>
        <taxon>Echinozoa</taxon>
        <taxon>Holothuroidea</taxon>
        <taxon>Aspidochirotacea</taxon>
        <taxon>Aspidochirotida</taxon>
        <taxon>Holothuriidae</taxon>
        <taxon>Holothuria</taxon>
    </lineage>
</organism>
<dbReference type="PANTHER" id="PTHR22803">
    <property type="entry name" value="MANNOSE, PHOSPHOLIPASE, LECTIN RECEPTOR RELATED"/>
    <property type="match status" value="1"/>
</dbReference>
<feature type="compositionally biased region" description="Low complexity" evidence="2">
    <location>
        <begin position="349"/>
        <end position="358"/>
    </location>
</feature>
<dbReference type="InterPro" id="IPR050111">
    <property type="entry name" value="C-type_lectin/snaclec_domain"/>
</dbReference>
<evidence type="ECO:0000256" key="1">
    <source>
        <dbReference type="ARBA" id="ARBA00023157"/>
    </source>
</evidence>
<gene>
    <name evidence="5" type="ORF">HOLleu_38679</name>
</gene>
<name>A0A9Q0YHD9_HOLLE</name>
<dbReference type="PROSITE" id="PS50041">
    <property type="entry name" value="C_TYPE_LECTIN_2"/>
    <property type="match status" value="1"/>
</dbReference>
<evidence type="ECO:0000259" key="4">
    <source>
        <dbReference type="PROSITE" id="PS50948"/>
    </source>
</evidence>
<dbReference type="InterPro" id="IPR018378">
    <property type="entry name" value="C-type_lectin_CS"/>
</dbReference>
<dbReference type="InterPro" id="IPR003609">
    <property type="entry name" value="Pan_app"/>
</dbReference>
<keyword evidence="6" id="KW-1185">Reference proteome</keyword>
<dbReference type="InterPro" id="IPR016187">
    <property type="entry name" value="CTDL_fold"/>
</dbReference>
<evidence type="ECO:0000256" key="2">
    <source>
        <dbReference type="SAM" id="MobiDB-lite"/>
    </source>
</evidence>
<feature type="region of interest" description="Disordered" evidence="2">
    <location>
        <begin position="227"/>
        <end position="317"/>
    </location>
</feature>
<accession>A0A9Q0YHD9</accession>
<feature type="domain" description="C-type lectin" evidence="3">
    <location>
        <begin position="105"/>
        <end position="219"/>
    </location>
</feature>
<dbReference type="Pfam" id="PF00059">
    <property type="entry name" value="Lectin_C"/>
    <property type="match status" value="1"/>
</dbReference>
<dbReference type="OrthoDB" id="10255512at2759"/>
<evidence type="ECO:0000313" key="5">
    <source>
        <dbReference type="EMBL" id="KAJ8021465.1"/>
    </source>
</evidence>
<comment type="caution">
    <text evidence="5">The sequence shown here is derived from an EMBL/GenBank/DDBJ whole genome shotgun (WGS) entry which is preliminary data.</text>
</comment>
<dbReference type="CDD" id="cd00037">
    <property type="entry name" value="CLECT"/>
    <property type="match status" value="1"/>
</dbReference>